<feature type="transmembrane region" description="Helical" evidence="6">
    <location>
        <begin position="241"/>
        <end position="259"/>
    </location>
</feature>
<evidence type="ECO:0000313" key="7">
    <source>
        <dbReference type="EMBL" id="MDQ7250568.1"/>
    </source>
</evidence>
<evidence type="ECO:0000256" key="6">
    <source>
        <dbReference type="SAM" id="Phobius"/>
    </source>
</evidence>
<keyword evidence="5 6" id="KW-0472">Membrane</keyword>
<keyword evidence="8" id="KW-1185">Reference proteome</keyword>
<reference evidence="8" key="1">
    <citation type="submission" date="2023-08" db="EMBL/GenBank/DDBJ databases">
        <title>Rhodospirillaceae gen. nov., a novel taxon isolated from the Yangtze River Yuezi River estuary sludge.</title>
        <authorList>
            <person name="Ruan L."/>
        </authorList>
    </citation>
    <scope>NUCLEOTIDE SEQUENCE [LARGE SCALE GENOMIC DNA]</scope>
    <source>
        <strain evidence="8">R-7</strain>
    </source>
</reference>
<evidence type="ECO:0000256" key="3">
    <source>
        <dbReference type="ARBA" id="ARBA00022692"/>
    </source>
</evidence>
<dbReference type="PANTHER" id="PTHR32196">
    <property type="entry name" value="ABC TRANSPORTER PERMEASE PROTEIN YPHD-RELATED-RELATED"/>
    <property type="match status" value="1"/>
</dbReference>
<feature type="transmembrane region" description="Helical" evidence="6">
    <location>
        <begin position="119"/>
        <end position="137"/>
    </location>
</feature>
<dbReference type="InterPro" id="IPR001851">
    <property type="entry name" value="ABC_transp_permease"/>
</dbReference>
<evidence type="ECO:0000313" key="8">
    <source>
        <dbReference type="Proteomes" id="UP001230156"/>
    </source>
</evidence>
<feature type="transmembrane region" description="Helical" evidence="6">
    <location>
        <begin position="9"/>
        <end position="29"/>
    </location>
</feature>
<evidence type="ECO:0000256" key="4">
    <source>
        <dbReference type="ARBA" id="ARBA00022989"/>
    </source>
</evidence>
<feature type="transmembrane region" description="Helical" evidence="6">
    <location>
        <begin position="266"/>
        <end position="284"/>
    </location>
</feature>
<comment type="subcellular location">
    <subcellularLocation>
        <location evidence="1">Cell membrane</location>
        <topology evidence="1">Multi-pass membrane protein</topology>
    </subcellularLocation>
</comment>
<feature type="transmembrane region" description="Helical" evidence="6">
    <location>
        <begin position="157"/>
        <end position="178"/>
    </location>
</feature>
<accession>A0ABU0YUR4</accession>
<dbReference type="Proteomes" id="UP001230156">
    <property type="component" value="Unassembled WGS sequence"/>
</dbReference>
<protein>
    <submittedName>
        <fullName evidence="7">ABC transporter permease</fullName>
    </submittedName>
</protein>
<keyword evidence="4 6" id="KW-1133">Transmembrane helix</keyword>
<comment type="caution">
    <text evidence="7">The sequence shown here is derived from an EMBL/GenBank/DDBJ whole genome shotgun (WGS) entry which is preliminary data.</text>
</comment>
<proteinExistence type="predicted"/>
<dbReference type="Pfam" id="PF02653">
    <property type="entry name" value="BPD_transp_2"/>
    <property type="match status" value="1"/>
</dbReference>
<gene>
    <name evidence="7" type="ORF">Q8A70_22960</name>
</gene>
<feature type="transmembrane region" description="Helical" evidence="6">
    <location>
        <begin position="209"/>
        <end position="229"/>
    </location>
</feature>
<feature type="transmembrane region" description="Helical" evidence="6">
    <location>
        <begin position="290"/>
        <end position="307"/>
    </location>
</feature>
<sequence>MERLLGKPWIWSFAGAAVVFGVTIAFTGGRGAGGMLSATLSLAVFTVIVGVAQMFVITLGPGNVDLSLPANIGLASAIAMKVMAGDDAMVPVGIAAAIAGGVAIGLANYLLIRALRIPPIIATLSASFIIQSIDISYGRGLQIKPPPGFADLTSLQVGGVSVLAVVTLIFTIGAGVVLSRTIYGRSVLAIGQNPRAAWLAGVPVERIRCLTYILAGALGGLNGALLAGYFRGASIDIGNEYLLASIAVVVIGGTSVSGGRANVPGLWGAALFLVFLQVMLNTFGTDAGPRLVLTGLVIIAVIVAAGARRKFGGARRPATDRQALEAADAHSGTS</sequence>
<keyword evidence="3 6" id="KW-0812">Transmembrane</keyword>
<dbReference type="CDD" id="cd06579">
    <property type="entry name" value="TM_PBP1_transp_AraH_like"/>
    <property type="match status" value="1"/>
</dbReference>
<keyword evidence="2" id="KW-1003">Cell membrane</keyword>
<feature type="transmembrane region" description="Helical" evidence="6">
    <location>
        <begin position="90"/>
        <end position="112"/>
    </location>
</feature>
<dbReference type="RefSeq" id="WP_379960006.1">
    <property type="nucleotide sequence ID" value="NZ_JAUYVI010000007.1"/>
</dbReference>
<evidence type="ECO:0000256" key="2">
    <source>
        <dbReference type="ARBA" id="ARBA00022475"/>
    </source>
</evidence>
<dbReference type="EMBL" id="JAUYVI010000007">
    <property type="protein sequence ID" value="MDQ7250568.1"/>
    <property type="molecule type" value="Genomic_DNA"/>
</dbReference>
<evidence type="ECO:0000256" key="1">
    <source>
        <dbReference type="ARBA" id="ARBA00004651"/>
    </source>
</evidence>
<organism evidence="7 8">
    <name type="scientific">Dongia sedimenti</name>
    <dbReference type="NCBI Taxonomy" id="3064282"/>
    <lineage>
        <taxon>Bacteria</taxon>
        <taxon>Pseudomonadati</taxon>
        <taxon>Pseudomonadota</taxon>
        <taxon>Alphaproteobacteria</taxon>
        <taxon>Rhodospirillales</taxon>
        <taxon>Dongiaceae</taxon>
        <taxon>Dongia</taxon>
    </lineage>
</organism>
<evidence type="ECO:0000256" key="5">
    <source>
        <dbReference type="ARBA" id="ARBA00023136"/>
    </source>
</evidence>
<name>A0ABU0YUR4_9PROT</name>
<feature type="transmembrane region" description="Helical" evidence="6">
    <location>
        <begin position="35"/>
        <end position="59"/>
    </location>
</feature>